<dbReference type="EMBL" id="WKMW01000030">
    <property type="protein sequence ID" value="MRY86790.1"/>
    <property type="molecule type" value="Genomic_DNA"/>
</dbReference>
<dbReference type="Proteomes" id="UP000471216">
    <property type="component" value="Unassembled WGS sequence"/>
</dbReference>
<keyword evidence="1" id="KW-0732">Signal</keyword>
<evidence type="ECO:0000313" key="5">
    <source>
        <dbReference type="Proteomes" id="UP000095332"/>
    </source>
</evidence>
<dbReference type="NCBIfam" id="TIGR04134">
    <property type="entry name" value="lipo_with_rSAM"/>
    <property type="match status" value="1"/>
</dbReference>
<dbReference type="Gene3D" id="2.60.40.1120">
    <property type="entry name" value="Carboxypeptidase-like, regulatory domain"/>
    <property type="match status" value="1"/>
</dbReference>
<evidence type="ECO:0000313" key="4">
    <source>
        <dbReference type="EMBL" id="MRZ05989.1"/>
    </source>
</evidence>
<dbReference type="AlphaFoldDB" id="A0A174TAH2"/>
<dbReference type="PROSITE" id="PS51257">
    <property type="entry name" value="PROKAR_LIPOPROTEIN"/>
    <property type="match status" value="1"/>
</dbReference>
<reference evidence="6 7" key="2">
    <citation type="journal article" date="2019" name="Nat. Med.">
        <title>A library of human gut bacterial isolates paired with longitudinal multiomics data enables mechanistic microbiome research.</title>
        <authorList>
            <person name="Poyet M."/>
            <person name="Groussin M."/>
            <person name="Gibbons S.M."/>
            <person name="Avila-Pacheco J."/>
            <person name="Jiang X."/>
            <person name="Kearney S.M."/>
            <person name="Perrotta A.R."/>
            <person name="Berdy B."/>
            <person name="Zhao S."/>
            <person name="Lieberman T.D."/>
            <person name="Swanson P.K."/>
            <person name="Smith M."/>
            <person name="Roesemann S."/>
            <person name="Alexander J.E."/>
            <person name="Rich S.A."/>
            <person name="Livny J."/>
            <person name="Vlamakis H."/>
            <person name="Clish C."/>
            <person name="Bullock K."/>
            <person name="Deik A."/>
            <person name="Scott J."/>
            <person name="Pierce K.A."/>
            <person name="Xavier R.J."/>
            <person name="Alm E.J."/>
        </authorList>
    </citation>
    <scope>NUCLEOTIDE SEQUENCE [LARGE SCALE GENOMIC DNA]</scope>
    <source>
        <strain evidence="4 7">BIOML-A10</strain>
        <strain evidence="3 6">BIOML-A11</strain>
    </source>
</reference>
<evidence type="ECO:0000313" key="2">
    <source>
        <dbReference type="EMBL" id="CUQ04370.1"/>
    </source>
</evidence>
<feature type="chain" id="PRO_5036009006" evidence="1">
    <location>
        <begin position="30"/>
        <end position="281"/>
    </location>
</feature>
<feature type="signal peptide" evidence="1">
    <location>
        <begin position="1"/>
        <end position="29"/>
    </location>
</feature>
<dbReference type="EMBL" id="CZBM01000004">
    <property type="protein sequence ID" value="CUQ04370.1"/>
    <property type="molecule type" value="Genomic_DNA"/>
</dbReference>
<dbReference type="RefSeq" id="WP_057328126.1">
    <property type="nucleotide sequence ID" value="NZ_CZBM01000004.1"/>
</dbReference>
<dbReference type="EMBL" id="WKMX01000006">
    <property type="protein sequence ID" value="MRZ05989.1"/>
    <property type="molecule type" value="Genomic_DNA"/>
</dbReference>
<evidence type="ECO:0000313" key="7">
    <source>
        <dbReference type="Proteomes" id="UP000471216"/>
    </source>
</evidence>
<accession>A0A174TAH2</accession>
<dbReference type="InterPro" id="IPR008969">
    <property type="entry name" value="CarboxyPept-like_regulatory"/>
</dbReference>
<evidence type="ECO:0000313" key="6">
    <source>
        <dbReference type="Proteomes" id="UP000450599"/>
    </source>
</evidence>
<sequence>MKRMHLQLLKKANCVLASLLMLLGFSCTDDEGEGPIICEYGTPYANFQIKGKVVDTNDNPIPNAQIRINRNDARIYPYGWLLHTDTVRTDANGEFDWKKTDFPILKYRFITEDIDEEMNGGQFASDTTQVIFDSEELTGGDGWYEGSASKEIKITLKEYVDTHTEPYALYTIYGKVTDDQGYPLAGVAILTSPAYTPTLEDDLSCFPAITDETGRYQFTYDKATAIEHTIYTKLSSYWNDPNACKTDSIIVNFAEIELLQGKGMLIGKGSKEINFQLTRKN</sequence>
<evidence type="ECO:0000256" key="1">
    <source>
        <dbReference type="SAM" id="SignalP"/>
    </source>
</evidence>
<dbReference type="Proteomes" id="UP000450599">
    <property type="component" value="Unassembled WGS sequence"/>
</dbReference>
<keyword evidence="2" id="KW-0449">Lipoprotein</keyword>
<dbReference type="Proteomes" id="UP000095332">
    <property type="component" value="Unassembled WGS sequence"/>
</dbReference>
<proteinExistence type="predicted"/>
<dbReference type="SUPFAM" id="SSF49464">
    <property type="entry name" value="Carboxypeptidase regulatory domain-like"/>
    <property type="match status" value="2"/>
</dbReference>
<dbReference type="InterPro" id="IPR026403">
    <property type="entry name" value="Lipo_with_rSAM"/>
</dbReference>
<name>A0A174TAH2_PARDI</name>
<reference evidence="2 5" key="1">
    <citation type="submission" date="2015-09" db="EMBL/GenBank/DDBJ databases">
        <authorList>
            <consortium name="Pathogen Informatics"/>
        </authorList>
    </citation>
    <scope>NUCLEOTIDE SEQUENCE [LARGE SCALE GENOMIC DNA]</scope>
    <source>
        <strain evidence="2 5">2789STDY5834948</strain>
    </source>
</reference>
<gene>
    <name evidence="2" type="ORF">ERS852560_01262</name>
    <name evidence="4" type="ORF">GKD54_07120</name>
    <name evidence="3" type="ORF">GKD58_21520</name>
</gene>
<evidence type="ECO:0000313" key="3">
    <source>
        <dbReference type="EMBL" id="MRY86790.1"/>
    </source>
</evidence>
<protein>
    <submittedName>
        <fullName evidence="2">Putative lipoprotein, rSAM/lipoprotein system</fullName>
    </submittedName>
</protein>
<organism evidence="2 5">
    <name type="scientific">Parabacteroides distasonis</name>
    <dbReference type="NCBI Taxonomy" id="823"/>
    <lineage>
        <taxon>Bacteria</taxon>
        <taxon>Pseudomonadati</taxon>
        <taxon>Bacteroidota</taxon>
        <taxon>Bacteroidia</taxon>
        <taxon>Bacteroidales</taxon>
        <taxon>Tannerellaceae</taxon>
        <taxon>Parabacteroides</taxon>
    </lineage>
</organism>